<gene>
    <name evidence="2" type="ORF">MGEO_18360</name>
</gene>
<organism evidence="2 3">
    <name type="scientific">Marivita geojedonensis</name>
    <dbReference type="NCBI Taxonomy" id="1123756"/>
    <lineage>
        <taxon>Bacteria</taxon>
        <taxon>Pseudomonadati</taxon>
        <taxon>Pseudomonadota</taxon>
        <taxon>Alphaproteobacteria</taxon>
        <taxon>Rhodobacterales</taxon>
        <taxon>Roseobacteraceae</taxon>
        <taxon>Marivita</taxon>
    </lineage>
</organism>
<comment type="caution">
    <text evidence="2">The sequence shown here is derived from an EMBL/GenBank/DDBJ whole genome shotgun (WGS) entry which is preliminary data.</text>
</comment>
<proteinExistence type="predicted"/>
<reference evidence="2 3" key="1">
    <citation type="submission" date="2014-03" db="EMBL/GenBank/DDBJ databases">
        <title>The draft genome sequence of Marivita geojedonensis KCTC 23882.</title>
        <authorList>
            <person name="Lai Q."/>
            <person name="Shao Z."/>
        </authorList>
    </citation>
    <scope>NUCLEOTIDE SEQUENCE [LARGE SCALE GENOMIC DNA]</scope>
    <source>
        <strain evidence="2 3">DPG-138</strain>
    </source>
</reference>
<dbReference type="AlphaFoldDB" id="A0A1X4NEC5"/>
<accession>A0A1X4NEC5</accession>
<keyword evidence="3" id="KW-1185">Reference proteome</keyword>
<sequence length="563" mass="62205">MAKILDFRNKKNASSDQAFLADEQQTLSFQTNEDGEISLGGFSQPAFSNPQPDPKKDWSNQELADLFRVRQLLSKANVPVETDRGVTDEGDPWFVFCHANGDVFIHLCRIDGLYFLDSPNVLRPLRGANFGELIADFTNQALPEQQSQDGIERRIIRLERGGKVRLHPSAMLAALIWTLFLASEELVLFAPEDADNEDGVSFDFGGMFEVSSSNNADPELLLEIEPLDIIDASDLAFLDDGHGHAMSEDHLQSRDGHHHQGLSLSTNGFAIGLSTIAIAMGFMSETVLLENQRQVLKNLEMLELLDQHDTTHKTATLDVDAQEVPDGLIEMLAEFVGVELGQDNDISGAHANSRAVQSSEQQNPSVLDHLLDNFKEASSGAERASPPRKNEASSDPSSQAVDITAVSSEKQASPDENMNQATSALETEQTDEAPSSLLANTILAQKFEMEKIQFEQESVWISSNLNKNEAFDLFEWIEAPTNIDSQSTQLHDFDAITQRVLEFMQSKSGDFGIMELRNGGIVFIDKQAVAQGDYEYVQWEADNGKIVSLIGVQDDIRDVDMIA</sequence>
<evidence type="ECO:0000313" key="3">
    <source>
        <dbReference type="Proteomes" id="UP000193926"/>
    </source>
</evidence>
<dbReference type="OrthoDB" id="7182023at2"/>
<dbReference type="EMBL" id="JFKC01000027">
    <property type="protein sequence ID" value="OSQ45281.1"/>
    <property type="molecule type" value="Genomic_DNA"/>
</dbReference>
<dbReference type="RefSeq" id="WP_085641135.1">
    <property type="nucleotide sequence ID" value="NZ_JFKC01000027.1"/>
</dbReference>
<protein>
    <submittedName>
        <fullName evidence="2">Uncharacterized protein</fullName>
    </submittedName>
</protein>
<feature type="region of interest" description="Disordered" evidence="1">
    <location>
        <begin position="38"/>
        <end position="57"/>
    </location>
</feature>
<evidence type="ECO:0000313" key="2">
    <source>
        <dbReference type="EMBL" id="OSQ45281.1"/>
    </source>
</evidence>
<dbReference type="Proteomes" id="UP000193926">
    <property type="component" value="Unassembled WGS sequence"/>
</dbReference>
<feature type="region of interest" description="Disordered" evidence="1">
    <location>
        <begin position="377"/>
        <end position="433"/>
    </location>
</feature>
<evidence type="ECO:0000256" key="1">
    <source>
        <dbReference type="SAM" id="MobiDB-lite"/>
    </source>
</evidence>
<name>A0A1X4NEC5_9RHOB</name>
<feature type="compositionally biased region" description="Polar residues" evidence="1">
    <location>
        <begin position="393"/>
        <end position="427"/>
    </location>
</feature>